<dbReference type="AlphaFoldDB" id="A0A8S1IQS3"/>
<feature type="transmembrane region" description="Helical" evidence="6">
    <location>
        <begin position="164"/>
        <end position="185"/>
    </location>
</feature>
<reference evidence="8" key="1">
    <citation type="submission" date="2020-12" db="EMBL/GenBank/DDBJ databases">
        <authorList>
            <person name="Iha C."/>
        </authorList>
    </citation>
    <scope>NUCLEOTIDE SEQUENCE</scope>
</reference>
<evidence type="ECO:0000256" key="3">
    <source>
        <dbReference type="ARBA" id="ARBA00022692"/>
    </source>
</evidence>
<feature type="transmembrane region" description="Helical" evidence="6">
    <location>
        <begin position="81"/>
        <end position="98"/>
    </location>
</feature>
<feature type="domain" description="Major facilitator superfamily (MFS) profile" evidence="7">
    <location>
        <begin position="38"/>
        <end position="470"/>
    </location>
</feature>
<keyword evidence="5 6" id="KW-0472">Membrane</keyword>
<evidence type="ECO:0000256" key="1">
    <source>
        <dbReference type="ARBA" id="ARBA00004141"/>
    </source>
</evidence>
<feature type="transmembrane region" description="Helical" evidence="6">
    <location>
        <begin position="105"/>
        <end position="124"/>
    </location>
</feature>
<dbReference type="GO" id="GO:0022857">
    <property type="term" value="F:transmembrane transporter activity"/>
    <property type="evidence" value="ECO:0007669"/>
    <property type="project" value="InterPro"/>
</dbReference>
<evidence type="ECO:0000256" key="6">
    <source>
        <dbReference type="SAM" id="Phobius"/>
    </source>
</evidence>
<accession>A0A8S1IQS3</accession>
<keyword evidence="9" id="KW-1185">Reference proteome</keyword>
<dbReference type="Pfam" id="PF00083">
    <property type="entry name" value="Sugar_tr"/>
    <property type="match status" value="1"/>
</dbReference>
<evidence type="ECO:0000313" key="9">
    <source>
        <dbReference type="Proteomes" id="UP000708148"/>
    </source>
</evidence>
<dbReference type="Proteomes" id="UP000708148">
    <property type="component" value="Unassembled WGS sequence"/>
</dbReference>
<dbReference type="Gene3D" id="1.20.1250.20">
    <property type="entry name" value="MFS general substrate transporter like domains"/>
    <property type="match status" value="1"/>
</dbReference>
<keyword evidence="4 6" id="KW-1133">Transmembrane helix</keyword>
<feature type="transmembrane region" description="Helical" evidence="6">
    <location>
        <begin position="276"/>
        <end position="299"/>
    </location>
</feature>
<comment type="caution">
    <text evidence="8">The sequence shown here is derived from an EMBL/GenBank/DDBJ whole genome shotgun (WGS) entry which is preliminary data.</text>
</comment>
<dbReference type="InterPro" id="IPR005828">
    <property type="entry name" value="MFS_sugar_transport-like"/>
</dbReference>
<feature type="transmembrane region" description="Helical" evidence="6">
    <location>
        <begin position="334"/>
        <end position="352"/>
    </location>
</feature>
<evidence type="ECO:0000313" key="8">
    <source>
        <dbReference type="EMBL" id="CAD7697571.1"/>
    </source>
</evidence>
<proteinExistence type="predicted"/>
<dbReference type="PANTHER" id="PTHR23511:SF5">
    <property type="entry name" value="MAJOR FACILITATOR-TYPE TRANSPORTER HXNZ-RELATED"/>
    <property type="match status" value="1"/>
</dbReference>
<evidence type="ECO:0000256" key="2">
    <source>
        <dbReference type="ARBA" id="ARBA00022448"/>
    </source>
</evidence>
<dbReference type="InterPro" id="IPR036259">
    <property type="entry name" value="MFS_trans_sf"/>
</dbReference>
<gene>
    <name evidence="8" type="ORF">OSTQU699_LOCUS2932</name>
</gene>
<protein>
    <recommendedName>
        <fullName evidence="7">Major facilitator superfamily (MFS) profile domain-containing protein</fullName>
    </recommendedName>
</protein>
<comment type="subcellular location">
    <subcellularLocation>
        <location evidence="1">Membrane</location>
        <topology evidence="1">Multi-pass membrane protein</topology>
    </subcellularLocation>
</comment>
<dbReference type="SUPFAM" id="SSF103473">
    <property type="entry name" value="MFS general substrate transporter"/>
    <property type="match status" value="1"/>
</dbReference>
<feature type="transmembrane region" description="Helical" evidence="6">
    <location>
        <begin position="359"/>
        <end position="377"/>
    </location>
</feature>
<feature type="transmembrane region" description="Helical" evidence="6">
    <location>
        <begin position="191"/>
        <end position="212"/>
    </location>
</feature>
<dbReference type="EMBL" id="CAJHUC010000676">
    <property type="protein sequence ID" value="CAD7697571.1"/>
    <property type="molecule type" value="Genomic_DNA"/>
</dbReference>
<name>A0A8S1IQS3_9CHLO</name>
<feature type="transmembrane region" description="Helical" evidence="6">
    <location>
        <begin position="130"/>
        <end position="152"/>
    </location>
</feature>
<dbReference type="OrthoDB" id="512346at2759"/>
<evidence type="ECO:0000259" key="7">
    <source>
        <dbReference type="PROSITE" id="PS50850"/>
    </source>
</evidence>
<dbReference type="PANTHER" id="PTHR23511">
    <property type="entry name" value="SYNAPTIC VESICLE GLYCOPROTEIN 2"/>
    <property type="match status" value="1"/>
</dbReference>
<feature type="transmembrane region" description="Helical" evidence="6">
    <location>
        <begin position="39"/>
        <end position="61"/>
    </location>
</feature>
<evidence type="ECO:0000256" key="4">
    <source>
        <dbReference type="ARBA" id="ARBA00022989"/>
    </source>
</evidence>
<dbReference type="PROSITE" id="PS50850">
    <property type="entry name" value="MFS"/>
    <property type="match status" value="1"/>
</dbReference>
<organism evidence="8 9">
    <name type="scientific">Ostreobium quekettii</name>
    <dbReference type="NCBI Taxonomy" id="121088"/>
    <lineage>
        <taxon>Eukaryota</taxon>
        <taxon>Viridiplantae</taxon>
        <taxon>Chlorophyta</taxon>
        <taxon>core chlorophytes</taxon>
        <taxon>Ulvophyceae</taxon>
        <taxon>TCBD clade</taxon>
        <taxon>Bryopsidales</taxon>
        <taxon>Ostreobineae</taxon>
        <taxon>Ostreobiaceae</taxon>
        <taxon>Ostreobium</taxon>
    </lineage>
</organism>
<feature type="transmembrane region" description="Helical" evidence="6">
    <location>
        <begin position="444"/>
        <end position="465"/>
    </location>
</feature>
<keyword evidence="2" id="KW-0813">Transport</keyword>
<keyword evidence="3 6" id="KW-0812">Transmembrane</keyword>
<evidence type="ECO:0000256" key="5">
    <source>
        <dbReference type="ARBA" id="ARBA00023136"/>
    </source>
</evidence>
<sequence>MEIAAPVGDRSARREVALGEEFTVSEAVEAVGMGRFQALLLLVVGMCVAGKGATITLGTFIFPGAKCDFGLSDGQESQLTIWVLVGIMIGSYTWGLMGDMAGRKISIAVATAGGIATSAVATVLPNVQSLSAVLLLLGFTMAGQLTDLAYLFEYTPTAYRGKSALAMGLAWALGTLGNAVSAWLIMPHYGWRILVFVTDVPYVCALGLLHLVPESAHYLAVRGREAEARKALERMAEINGVALPAGSVLVAPEGRNSKEVSVRGILEKSASSLKMMFAPSCLQMSIPTVLVWVVSGFMYTSMLLMNTEVHATESSCTGNHKKPLYLSNKDYHDIIIVSCSEAVSQVLPIVIIDRIGRKWSMFTLFVGAMASMIPILSGSPDPTWPMFGIRAFAQSIQLVVSVYTSEAYPTDIRAFALGVGHSASNFGTIGTPLVAQGLLHSRGIRASVGVLVAMAAAGTGAAAALPFDTTYIQLEDTAVVDGRTKDNAMDLPEELREIASES</sequence>
<dbReference type="GO" id="GO:0016020">
    <property type="term" value="C:membrane"/>
    <property type="evidence" value="ECO:0007669"/>
    <property type="project" value="UniProtKB-SubCell"/>
</dbReference>
<dbReference type="InterPro" id="IPR020846">
    <property type="entry name" value="MFS_dom"/>
</dbReference>